<evidence type="ECO:0000313" key="3">
    <source>
        <dbReference type="EMBL" id="CAG6625198.1"/>
    </source>
</evidence>
<dbReference type="EMBL" id="HBUF01362017">
    <property type="protein sequence ID" value="CAG6721319.1"/>
    <property type="molecule type" value="Transcribed_RNA"/>
</dbReference>
<accession>A0A8D8VGJ3</accession>
<organism evidence="3">
    <name type="scientific">Cacopsylla melanoneura</name>
    <dbReference type="NCBI Taxonomy" id="428564"/>
    <lineage>
        <taxon>Eukaryota</taxon>
        <taxon>Metazoa</taxon>
        <taxon>Ecdysozoa</taxon>
        <taxon>Arthropoda</taxon>
        <taxon>Hexapoda</taxon>
        <taxon>Insecta</taxon>
        <taxon>Pterygota</taxon>
        <taxon>Neoptera</taxon>
        <taxon>Paraneoptera</taxon>
        <taxon>Hemiptera</taxon>
        <taxon>Sternorrhyncha</taxon>
        <taxon>Psylloidea</taxon>
        <taxon>Psyllidae</taxon>
        <taxon>Psyllinae</taxon>
        <taxon>Cacopsylla</taxon>
    </lineage>
</organism>
<feature type="compositionally biased region" description="Polar residues" evidence="1">
    <location>
        <begin position="96"/>
        <end position="106"/>
    </location>
</feature>
<dbReference type="EMBL" id="HBUF01059169">
    <property type="protein sequence ID" value="CAG6625198.1"/>
    <property type="molecule type" value="Transcribed_RNA"/>
</dbReference>
<dbReference type="AlphaFoldDB" id="A0A8D8VGJ3"/>
<keyword evidence="2" id="KW-0812">Transmembrane</keyword>
<evidence type="ECO:0000256" key="2">
    <source>
        <dbReference type="SAM" id="Phobius"/>
    </source>
</evidence>
<keyword evidence="2" id="KW-0472">Membrane</keyword>
<proteinExistence type="predicted"/>
<feature type="transmembrane region" description="Helical" evidence="2">
    <location>
        <begin position="46"/>
        <end position="66"/>
    </location>
</feature>
<protein>
    <recommendedName>
        <fullName evidence="4">Transmembrane protein</fullName>
    </recommendedName>
</protein>
<feature type="region of interest" description="Disordered" evidence="1">
    <location>
        <begin position="82"/>
        <end position="106"/>
    </location>
</feature>
<sequence length="106" mass="12273">MIQNHNPPPKIPLRDIKNRRQVVGLKKFEINVRPHHSILLCFQRTLLFGFLIFIMDFVAFFTHMLTRWSTGVQNTLLTNNPTKTAHVGEASKETQNEIMKQSKSVS</sequence>
<reference evidence="3" key="1">
    <citation type="submission" date="2021-05" db="EMBL/GenBank/DDBJ databases">
        <authorList>
            <person name="Alioto T."/>
            <person name="Alioto T."/>
            <person name="Gomez Garrido J."/>
        </authorList>
    </citation>
    <scope>NUCLEOTIDE SEQUENCE</scope>
</reference>
<evidence type="ECO:0000256" key="1">
    <source>
        <dbReference type="SAM" id="MobiDB-lite"/>
    </source>
</evidence>
<name>A0A8D8VGJ3_9HEMI</name>
<evidence type="ECO:0008006" key="4">
    <source>
        <dbReference type="Google" id="ProtNLM"/>
    </source>
</evidence>
<dbReference type="EMBL" id="HBUF01606128">
    <property type="protein sequence ID" value="CAG6777581.1"/>
    <property type="molecule type" value="Transcribed_RNA"/>
</dbReference>
<keyword evidence="2" id="KW-1133">Transmembrane helix</keyword>